<keyword evidence="3" id="KW-0560">Oxidoreductase</keyword>
<reference evidence="5" key="1">
    <citation type="journal article" date="2019" name="Int. J. Syst. Evol. Microbiol.">
        <title>The Global Catalogue of Microorganisms (GCM) 10K type strain sequencing project: providing services to taxonomists for standard genome sequencing and annotation.</title>
        <authorList>
            <consortium name="The Broad Institute Genomics Platform"/>
            <consortium name="The Broad Institute Genome Sequencing Center for Infectious Disease"/>
            <person name="Wu L."/>
            <person name="Ma J."/>
        </authorList>
    </citation>
    <scope>NUCLEOTIDE SEQUENCE [LARGE SCALE GENOMIC DNA]</scope>
    <source>
        <strain evidence="5">JCM 16546</strain>
    </source>
</reference>
<evidence type="ECO:0000256" key="2">
    <source>
        <dbReference type="ARBA" id="ARBA00022643"/>
    </source>
</evidence>
<keyword evidence="4" id="KW-0503">Monooxygenase</keyword>
<dbReference type="InterPro" id="IPR004136">
    <property type="entry name" value="NMO"/>
</dbReference>
<sequence length="306" mass="31201">MTSSTVDALFADRIPVLNAPMGGVAGGALASAVSRAGGLGMIGMGSSGSTTSLRRQLAAVTDGVEVGIGLVDWVVQRDPEMLETALDASPLLLSVSFGETYEWIGRAHERGVPAVAQVSDAPTAERALAAGADALVARGSEGGGHGRPLHDRDTLLDALLALTDRPVFAAGAIATAEDVRRVLGRGARAAWVGTAFTACHEALSSPGSRRALLAAGPEDTVLTSAFDQASGYGWPSDIPERVIANDATRRWGAALDDGDVDVAGRELRAATEADDPSGMSVNAGLGVGELRAERSAAEVVAALDPR</sequence>
<evidence type="ECO:0000256" key="3">
    <source>
        <dbReference type="ARBA" id="ARBA00023002"/>
    </source>
</evidence>
<organism evidence="4 5">
    <name type="scientific">Microbacterium marinilacus</name>
    <dbReference type="NCBI Taxonomy" id="415209"/>
    <lineage>
        <taxon>Bacteria</taxon>
        <taxon>Bacillati</taxon>
        <taxon>Actinomycetota</taxon>
        <taxon>Actinomycetes</taxon>
        <taxon>Micrococcales</taxon>
        <taxon>Microbacteriaceae</taxon>
        <taxon>Microbacterium</taxon>
    </lineage>
</organism>
<dbReference type="RefSeq" id="WP_221859864.1">
    <property type="nucleotide sequence ID" value="NZ_BAAAYV010000004.1"/>
</dbReference>
<keyword evidence="5" id="KW-1185">Reference proteome</keyword>
<comment type="caution">
    <text evidence="4">The sequence shown here is derived from an EMBL/GenBank/DDBJ whole genome shotgun (WGS) entry which is preliminary data.</text>
</comment>
<evidence type="ECO:0000313" key="5">
    <source>
        <dbReference type="Proteomes" id="UP001410795"/>
    </source>
</evidence>
<gene>
    <name evidence="4" type="ORF">GCM10022202_07090</name>
</gene>
<dbReference type="InterPro" id="IPR013785">
    <property type="entry name" value="Aldolase_TIM"/>
</dbReference>
<name>A0ABP7B7H7_9MICO</name>
<dbReference type="PANTHER" id="PTHR32332">
    <property type="entry name" value="2-NITROPROPANE DIOXYGENASE"/>
    <property type="match status" value="1"/>
</dbReference>
<accession>A0ABP7B7H7</accession>
<dbReference type="Pfam" id="PF03060">
    <property type="entry name" value="NMO"/>
    <property type="match status" value="2"/>
</dbReference>
<keyword evidence="1" id="KW-0285">Flavoprotein</keyword>
<dbReference type="CDD" id="cd04730">
    <property type="entry name" value="NPD_like"/>
    <property type="match status" value="1"/>
</dbReference>
<evidence type="ECO:0000256" key="1">
    <source>
        <dbReference type="ARBA" id="ARBA00022630"/>
    </source>
</evidence>
<dbReference type="Gene3D" id="3.20.20.70">
    <property type="entry name" value="Aldolase class I"/>
    <property type="match status" value="1"/>
</dbReference>
<evidence type="ECO:0000313" key="4">
    <source>
        <dbReference type="EMBL" id="GAA3649926.1"/>
    </source>
</evidence>
<proteinExistence type="predicted"/>
<dbReference type="EMBL" id="BAAAYV010000004">
    <property type="protein sequence ID" value="GAA3649926.1"/>
    <property type="molecule type" value="Genomic_DNA"/>
</dbReference>
<keyword evidence="2" id="KW-0288">FMN</keyword>
<dbReference type="PANTHER" id="PTHR32332:SF31">
    <property type="entry name" value="2-NITROPROPANE DIOXYGENASE FAMILY, PUTATIVE (AFU_ORTHOLOGUE AFUA_2G09850)-RELATED"/>
    <property type="match status" value="1"/>
</dbReference>
<dbReference type="SUPFAM" id="SSF51412">
    <property type="entry name" value="Inosine monophosphate dehydrogenase (IMPDH)"/>
    <property type="match status" value="1"/>
</dbReference>
<dbReference type="GO" id="GO:0004497">
    <property type="term" value="F:monooxygenase activity"/>
    <property type="evidence" value="ECO:0007669"/>
    <property type="project" value="UniProtKB-KW"/>
</dbReference>
<protein>
    <submittedName>
        <fullName evidence="4">Nitronate monooxygenase</fullName>
    </submittedName>
</protein>
<dbReference type="Proteomes" id="UP001410795">
    <property type="component" value="Unassembled WGS sequence"/>
</dbReference>